<dbReference type="RefSeq" id="WP_276654439.1">
    <property type="nucleotide sequence ID" value="NZ_DOOG01000155.1"/>
</dbReference>
<gene>
    <name evidence="1" type="ORF">DEF21_18725</name>
</gene>
<dbReference type="GO" id="GO:0046653">
    <property type="term" value="P:tetrahydrofolate metabolic process"/>
    <property type="evidence" value="ECO:0007669"/>
    <property type="project" value="InterPro"/>
</dbReference>
<protein>
    <submittedName>
        <fullName evidence="1">Sarcosine oxidase subunit delta</fullName>
    </submittedName>
</protein>
<dbReference type="Pfam" id="PF04267">
    <property type="entry name" value="SoxD"/>
    <property type="match status" value="1"/>
</dbReference>
<sequence>MLLVHCPYCDETLPELEFTYGGEAHIARPENPADKTDDEWRDFLFIRTNVKGPHFERWRHAHGCGRFFNAVRDTVSDRFLTTYKADATRPDLAVLLADASMKEPSK</sequence>
<dbReference type="AlphaFoldDB" id="A0A358HXK9"/>
<dbReference type="EMBL" id="DOOG01000155">
    <property type="protein sequence ID" value="HBU99917.1"/>
    <property type="molecule type" value="Genomic_DNA"/>
</dbReference>
<proteinExistence type="predicted"/>
<dbReference type="GO" id="GO:0008115">
    <property type="term" value="F:sarcosine oxidase activity"/>
    <property type="evidence" value="ECO:0007669"/>
    <property type="project" value="InterPro"/>
</dbReference>
<dbReference type="Gene3D" id="3.30.2270.10">
    <property type="entry name" value="Folate-binding superfamily"/>
    <property type="match status" value="1"/>
</dbReference>
<comment type="caution">
    <text evidence="1">The sequence shown here is derived from an EMBL/GenBank/DDBJ whole genome shotgun (WGS) entry which is preliminary data.</text>
</comment>
<evidence type="ECO:0000313" key="2">
    <source>
        <dbReference type="Proteomes" id="UP000264753"/>
    </source>
</evidence>
<dbReference type="InterPro" id="IPR006279">
    <property type="entry name" value="SoxD"/>
</dbReference>
<dbReference type="NCBIfam" id="TIGR01374">
    <property type="entry name" value="soxD"/>
    <property type="match status" value="1"/>
</dbReference>
<organism evidence="1 2">
    <name type="scientific">Thalassospira lucentensis</name>
    <dbReference type="NCBI Taxonomy" id="168935"/>
    <lineage>
        <taxon>Bacteria</taxon>
        <taxon>Pseudomonadati</taxon>
        <taxon>Pseudomonadota</taxon>
        <taxon>Alphaproteobacteria</taxon>
        <taxon>Rhodospirillales</taxon>
        <taxon>Thalassospiraceae</taxon>
        <taxon>Thalassospira</taxon>
    </lineage>
</organism>
<reference evidence="1 2" key="1">
    <citation type="journal article" date="2018" name="Nat. Biotechnol.">
        <title>A standardized bacterial taxonomy based on genome phylogeny substantially revises the tree of life.</title>
        <authorList>
            <person name="Parks D.H."/>
            <person name="Chuvochina M."/>
            <person name="Waite D.W."/>
            <person name="Rinke C."/>
            <person name="Skarshewski A."/>
            <person name="Chaumeil P.A."/>
            <person name="Hugenholtz P."/>
        </authorList>
    </citation>
    <scope>NUCLEOTIDE SEQUENCE [LARGE SCALE GENOMIC DNA]</scope>
    <source>
        <strain evidence="1">UBA8707</strain>
    </source>
</reference>
<accession>A0A358HXK9</accession>
<dbReference type="InterPro" id="IPR038561">
    <property type="entry name" value="SoxD_sf"/>
</dbReference>
<dbReference type="Proteomes" id="UP000264753">
    <property type="component" value="Unassembled WGS sequence"/>
</dbReference>
<evidence type="ECO:0000313" key="1">
    <source>
        <dbReference type="EMBL" id="HBU99917.1"/>
    </source>
</evidence>
<name>A0A358HXK9_9PROT</name>